<keyword evidence="8" id="KW-0648">Protein biosynthesis</keyword>
<keyword evidence="9" id="KW-0030">Aminoacyl-tRNA synthetase</keyword>
<accession>A0A382VVU7</accession>
<proteinExistence type="predicted"/>
<evidence type="ECO:0000256" key="5">
    <source>
        <dbReference type="ARBA" id="ARBA00022741"/>
    </source>
</evidence>
<gene>
    <name evidence="12" type="ORF">METZ01_LOCUS403473</name>
</gene>
<dbReference type="PANTHER" id="PTHR10890">
    <property type="entry name" value="CYSTEINYL-TRNA SYNTHETASE"/>
    <property type="match status" value="1"/>
</dbReference>
<dbReference type="PRINTS" id="PR00983">
    <property type="entry name" value="TRNASYNTHCYS"/>
</dbReference>
<keyword evidence="4" id="KW-0479">Metal-binding</keyword>
<evidence type="ECO:0000256" key="2">
    <source>
        <dbReference type="ARBA" id="ARBA00012832"/>
    </source>
</evidence>
<dbReference type="GO" id="GO:0006423">
    <property type="term" value="P:cysteinyl-tRNA aminoacylation"/>
    <property type="evidence" value="ECO:0007669"/>
    <property type="project" value="InterPro"/>
</dbReference>
<dbReference type="GO" id="GO:0004817">
    <property type="term" value="F:cysteine-tRNA ligase activity"/>
    <property type="evidence" value="ECO:0007669"/>
    <property type="project" value="UniProtKB-EC"/>
</dbReference>
<dbReference type="InterPro" id="IPR032678">
    <property type="entry name" value="tRNA-synt_1_cat_dom"/>
</dbReference>
<dbReference type="InterPro" id="IPR024909">
    <property type="entry name" value="Cys-tRNA/MSH_ligase"/>
</dbReference>
<dbReference type="AlphaFoldDB" id="A0A382VVU7"/>
<dbReference type="Pfam" id="PF01406">
    <property type="entry name" value="tRNA-synt_1e"/>
    <property type="match status" value="1"/>
</dbReference>
<keyword evidence="6" id="KW-0862">Zinc</keyword>
<comment type="cofactor">
    <cofactor evidence="1">
        <name>Zn(2+)</name>
        <dbReference type="ChEBI" id="CHEBI:29105"/>
    </cofactor>
</comment>
<keyword evidence="5" id="KW-0547">Nucleotide-binding</keyword>
<dbReference type="InterPro" id="IPR014729">
    <property type="entry name" value="Rossmann-like_a/b/a_fold"/>
</dbReference>
<dbReference type="PANTHER" id="PTHR10890:SF3">
    <property type="entry name" value="CYSTEINE--TRNA LIGASE, CYTOPLASMIC"/>
    <property type="match status" value="1"/>
</dbReference>
<evidence type="ECO:0000259" key="11">
    <source>
        <dbReference type="Pfam" id="PF01406"/>
    </source>
</evidence>
<evidence type="ECO:0000256" key="10">
    <source>
        <dbReference type="ARBA" id="ARBA00031499"/>
    </source>
</evidence>
<evidence type="ECO:0000256" key="9">
    <source>
        <dbReference type="ARBA" id="ARBA00023146"/>
    </source>
</evidence>
<protein>
    <recommendedName>
        <fullName evidence="2">cysteine--tRNA ligase</fullName>
        <ecNumber evidence="2">6.1.1.16</ecNumber>
    </recommendedName>
    <alternativeName>
        <fullName evidence="10">Cysteinyl-tRNA synthetase</fullName>
    </alternativeName>
</protein>
<evidence type="ECO:0000256" key="6">
    <source>
        <dbReference type="ARBA" id="ARBA00022833"/>
    </source>
</evidence>
<evidence type="ECO:0000256" key="1">
    <source>
        <dbReference type="ARBA" id="ARBA00001947"/>
    </source>
</evidence>
<dbReference type="EC" id="6.1.1.16" evidence="2"/>
<feature type="non-terminal residue" evidence="12">
    <location>
        <position position="282"/>
    </location>
</feature>
<keyword evidence="7" id="KW-0067">ATP-binding</keyword>
<sequence>RTKEDFVPMRPDEIRLYVCGPTVYDLAHIGNARPVVVFDSFVRLLRRYYDTVIYVRNITDIDDKIIDRAHERGQTIAEVTLKTTQVFHEDMAALNALTPDHEPRATDYVPSMVDMTEALIAKGHAYAADGHVLFDTSSMEDYGVFSRRSQNELIAGARVDVAPYKRNQTDFVLWKPSAGDQPGWDSPWGRGRPGWHLECSVMSEALLGETFDIHGGGIDLVFPHHQNELAQSACAHDGAPLANYWMHNGHVTVGGEKMSKSLGNFLTVHELLEEFPGEALRL</sequence>
<dbReference type="EMBL" id="UINC01155015">
    <property type="protein sequence ID" value="SVD50619.1"/>
    <property type="molecule type" value="Genomic_DNA"/>
</dbReference>
<keyword evidence="3" id="KW-0436">Ligase</keyword>
<dbReference type="SUPFAM" id="SSF52374">
    <property type="entry name" value="Nucleotidylyl transferase"/>
    <property type="match status" value="1"/>
</dbReference>
<evidence type="ECO:0000256" key="3">
    <source>
        <dbReference type="ARBA" id="ARBA00022598"/>
    </source>
</evidence>
<feature type="non-terminal residue" evidence="12">
    <location>
        <position position="1"/>
    </location>
</feature>
<name>A0A382VVU7_9ZZZZ</name>
<dbReference type="GO" id="GO:0005829">
    <property type="term" value="C:cytosol"/>
    <property type="evidence" value="ECO:0007669"/>
    <property type="project" value="TreeGrafter"/>
</dbReference>
<evidence type="ECO:0000256" key="7">
    <source>
        <dbReference type="ARBA" id="ARBA00022840"/>
    </source>
</evidence>
<dbReference type="GO" id="GO:0005524">
    <property type="term" value="F:ATP binding"/>
    <property type="evidence" value="ECO:0007669"/>
    <property type="project" value="UniProtKB-KW"/>
</dbReference>
<dbReference type="InterPro" id="IPR015803">
    <property type="entry name" value="Cys-tRNA-ligase"/>
</dbReference>
<dbReference type="GO" id="GO:0046872">
    <property type="term" value="F:metal ion binding"/>
    <property type="evidence" value="ECO:0007669"/>
    <property type="project" value="UniProtKB-KW"/>
</dbReference>
<evidence type="ECO:0000256" key="8">
    <source>
        <dbReference type="ARBA" id="ARBA00022917"/>
    </source>
</evidence>
<dbReference type="NCBIfam" id="TIGR00435">
    <property type="entry name" value="cysS"/>
    <property type="match status" value="1"/>
</dbReference>
<organism evidence="12">
    <name type="scientific">marine metagenome</name>
    <dbReference type="NCBI Taxonomy" id="408172"/>
    <lineage>
        <taxon>unclassified sequences</taxon>
        <taxon>metagenomes</taxon>
        <taxon>ecological metagenomes</taxon>
    </lineage>
</organism>
<reference evidence="12" key="1">
    <citation type="submission" date="2018-05" db="EMBL/GenBank/DDBJ databases">
        <authorList>
            <person name="Lanie J.A."/>
            <person name="Ng W.-L."/>
            <person name="Kazmierczak K.M."/>
            <person name="Andrzejewski T.M."/>
            <person name="Davidsen T.M."/>
            <person name="Wayne K.J."/>
            <person name="Tettelin H."/>
            <person name="Glass J.I."/>
            <person name="Rusch D."/>
            <person name="Podicherti R."/>
            <person name="Tsui H.-C.T."/>
            <person name="Winkler M.E."/>
        </authorList>
    </citation>
    <scope>NUCLEOTIDE SEQUENCE</scope>
</reference>
<dbReference type="CDD" id="cd00672">
    <property type="entry name" value="CysRS_core"/>
    <property type="match status" value="1"/>
</dbReference>
<evidence type="ECO:0000313" key="12">
    <source>
        <dbReference type="EMBL" id="SVD50619.1"/>
    </source>
</evidence>
<feature type="domain" description="tRNA synthetases class I catalytic" evidence="11">
    <location>
        <begin position="6"/>
        <end position="282"/>
    </location>
</feature>
<evidence type="ECO:0000256" key="4">
    <source>
        <dbReference type="ARBA" id="ARBA00022723"/>
    </source>
</evidence>
<dbReference type="Gene3D" id="3.40.50.620">
    <property type="entry name" value="HUPs"/>
    <property type="match status" value="1"/>
</dbReference>